<sequence length="276" mass="31949">MNANQKLFRRFARLISPRNKTSVRSLYRLFQAAVVAVLLVFLVNLFAIGKSNFGEWGDFFGGVLNPLLTFLTFMGLLVTIVIQQTELRESRVELKRSADALREQSDSLKKQNFESTFFQMLTIHNGIVNSIDLEKDGTVTRGRDCFNAFYTRFNKIYRENETKASGKYSEEAIVRLSYDLFWKDHQTELGHYYRYLYNIVRFVKEADYVCGPYLRLIRAQLSDQELLLLFYNCISKNGGNFTALVEEFSLLNNLPKVRLLHKSHEAMLKPTAFGAV</sequence>
<gene>
    <name evidence="3" type="ORF">EV678_0253</name>
</gene>
<feature type="transmembrane region" description="Helical" evidence="2">
    <location>
        <begin position="26"/>
        <end position="47"/>
    </location>
</feature>
<comment type="caution">
    <text evidence="3">The sequence shown here is derived from an EMBL/GenBank/DDBJ whole genome shotgun (WGS) entry which is preliminary data.</text>
</comment>
<feature type="transmembrane region" description="Helical" evidence="2">
    <location>
        <begin position="59"/>
        <end position="82"/>
    </location>
</feature>
<dbReference type="Pfam" id="PF16872">
    <property type="entry name" value="putAbiC"/>
    <property type="match status" value="1"/>
</dbReference>
<evidence type="ECO:0000256" key="2">
    <source>
        <dbReference type="SAM" id="Phobius"/>
    </source>
</evidence>
<keyword evidence="2" id="KW-0812">Transmembrane</keyword>
<feature type="coiled-coil region" evidence="1">
    <location>
        <begin position="84"/>
        <end position="111"/>
    </location>
</feature>
<evidence type="ECO:0000313" key="3">
    <source>
        <dbReference type="EMBL" id="RZT89467.1"/>
    </source>
</evidence>
<name>A0ABY0IQT1_9RHOO</name>
<proteinExistence type="predicted"/>
<dbReference type="Proteomes" id="UP000292136">
    <property type="component" value="Unassembled WGS sequence"/>
</dbReference>
<evidence type="ECO:0000256" key="1">
    <source>
        <dbReference type="SAM" id="Coils"/>
    </source>
</evidence>
<protein>
    <submittedName>
        <fullName evidence="3">Phage abortive infection protein</fullName>
    </submittedName>
</protein>
<dbReference type="InterPro" id="IPR031709">
    <property type="entry name" value="PutAbiC"/>
</dbReference>
<keyword evidence="4" id="KW-1185">Reference proteome</keyword>
<reference evidence="3 4" key="1">
    <citation type="submission" date="2019-02" db="EMBL/GenBank/DDBJ databases">
        <title>Genomic Encyclopedia of Type Strains, Phase IV (KMG-IV): sequencing the most valuable type-strain genomes for metagenomic binning, comparative biology and taxonomic classification.</title>
        <authorList>
            <person name="Goeker M."/>
        </authorList>
    </citation>
    <scope>NUCLEOTIDE SEQUENCE [LARGE SCALE GENOMIC DNA]</scope>
    <source>
        <strain evidence="3 4">DSM 21223</strain>
    </source>
</reference>
<accession>A0ABY0IQT1</accession>
<keyword evidence="1" id="KW-0175">Coiled coil</keyword>
<dbReference type="RefSeq" id="WP_130458220.1">
    <property type="nucleotide sequence ID" value="NZ_SHKM01000001.1"/>
</dbReference>
<keyword evidence="2" id="KW-1133">Transmembrane helix</keyword>
<organism evidence="3 4">
    <name type="scientific">Azospira oryzae</name>
    <dbReference type="NCBI Taxonomy" id="146939"/>
    <lineage>
        <taxon>Bacteria</taxon>
        <taxon>Pseudomonadati</taxon>
        <taxon>Pseudomonadota</taxon>
        <taxon>Betaproteobacteria</taxon>
        <taxon>Rhodocyclales</taxon>
        <taxon>Rhodocyclaceae</taxon>
        <taxon>Azospira</taxon>
    </lineage>
</organism>
<dbReference type="EMBL" id="SHKM01000001">
    <property type="protein sequence ID" value="RZT89467.1"/>
    <property type="molecule type" value="Genomic_DNA"/>
</dbReference>
<evidence type="ECO:0000313" key="4">
    <source>
        <dbReference type="Proteomes" id="UP000292136"/>
    </source>
</evidence>
<keyword evidence="2" id="KW-0472">Membrane</keyword>